<name>A0A0F0M176_9MICO</name>
<dbReference type="AlphaFoldDB" id="A0A0F0M176"/>
<dbReference type="EMBL" id="JYIY01000033">
    <property type="protein sequence ID" value="KJL44942.1"/>
    <property type="molecule type" value="Genomic_DNA"/>
</dbReference>
<evidence type="ECO:0000313" key="2">
    <source>
        <dbReference type="Proteomes" id="UP000033451"/>
    </source>
</evidence>
<dbReference type="Gene3D" id="1.10.530.10">
    <property type="match status" value="1"/>
</dbReference>
<dbReference type="STRING" id="400772.RR49_00093"/>
<protein>
    <recommendedName>
        <fullName evidence="3">Lytic transglycosylase domain-containing protein</fullName>
    </recommendedName>
</protein>
<evidence type="ECO:0000313" key="1">
    <source>
        <dbReference type="EMBL" id="KJL44942.1"/>
    </source>
</evidence>
<reference evidence="1 2" key="1">
    <citation type="submission" date="2015-02" db="EMBL/GenBank/DDBJ databases">
        <title>Draft genome sequences of ten Microbacterium spp. with emphasis on heavy metal contaminated environments.</title>
        <authorList>
            <person name="Corretto E."/>
        </authorList>
    </citation>
    <scope>NUCLEOTIDE SEQUENCE [LARGE SCALE GENOMIC DNA]</scope>
    <source>
        <strain evidence="1 2">DSM 18659</strain>
    </source>
</reference>
<sequence>MSLWNRESGWRANALNPSSGAYGIPQALPGSKMATAGADWRTNGNTQINWGLAYISARYGSPCGAWAHSQATGWY</sequence>
<gene>
    <name evidence="1" type="ORF">RR49_00093</name>
</gene>
<dbReference type="InterPro" id="IPR023346">
    <property type="entry name" value="Lysozyme-like_dom_sf"/>
</dbReference>
<dbReference type="PATRIC" id="fig|400772.4.peg.113"/>
<comment type="caution">
    <text evidence="1">The sequence shown here is derived from an EMBL/GenBank/DDBJ whole genome shotgun (WGS) entry which is preliminary data.</text>
</comment>
<proteinExistence type="predicted"/>
<keyword evidence="2" id="KW-1185">Reference proteome</keyword>
<evidence type="ECO:0008006" key="3">
    <source>
        <dbReference type="Google" id="ProtNLM"/>
    </source>
</evidence>
<organism evidence="1 2">
    <name type="scientific">Microbacterium ginsengisoli</name>
    <dbReference type="NCBI Taxonomy" id="400772"/>
    <lineage>
        <taxon>Bacteria</taxon>
        <taxon>Bacillati</taxon>
        <taxon>Actinomycetota</taxon>
        <taxon>Actinomycetes</taxon>
        <taxon>Micrococcales</taxon>
        <taxon>Microbacteriaceae</taxon>
        <taxon>Microbacterium</taxon>
    </lineage>
</organism>
<dbReference type="SUPFAM" id="SSF53955">
    <property type="entry name" value="Lysozyme-like"/>
    <property type="match status" value="1"/>
</dbReference>
<dbReference type="Proteomes" id="UP000033451">
    <property type="component" value="Unassembled WGS sequence"/>
</dbReference>
<accession>A0A0F0M176</accession>